<dbReference type="InterPro" id="IPR051244">
    <property type="entry name" value="TCAF"/>
</dbReference>
<dbReference type="RefSeq" id="XP_068364311.1">
    <property type="nucleotide sequence ID" value="XM_068489900.1"/>
</dbReference>
<feature type="domain" description="Peptidase M60" evidence="2">
    <location>
        <begin position="141"/>
        <end position="270"/>
    </location>
</feature>
<comment type="caution">
    <text evidence="3">The sequence shown here is derived from an EMBL/GenBank/DDBJ whole genome shotgun (WGS) entry which is preliminary data.</text>
</comment>
<dbReference type="Pfam" id="PF17291">
    <property type="entry name" value="M60-like_N"/>
    <property type="match status" value="1"/>
</dbReference>
<dbReference type="Proteomes" id="UP000179807">
    <property type="component" value="Unassembled WGS sequence"/>
</dbReference>
<evidence type="ECO:0000313" key="4">
    <source>
        <dbReference type="Proteomes" id="UP000179807"/>
    </source>
</evidence>
<accession>A0A1J4KIJ7</accession>
<dbReference type="PROSITE" id="PS51723">
    <property type="entry name" value="PEPTIDASE_M60"/>
    <property type="match status" value="1"/>
</dbReference>
<sequence>MSLILLWFTCLIKSEGTKPEYLHSIFGAPGKEEVVIDYVDGIEILERNLPKPKLKHIREAHYTDPIEDNDYPWPGHDFNGTATWAALNNETNKVRAEFSRTNLTQEEMYWHPAAAKQYYTTNEVIAEAERVKIRYIISPKYNRHVPPILIPPGEVAKMEISPAAVGKVGVTLNRYMSNIWTLQNGQPKYKQRLIHTRIDNLKLTSTVNGIGMPWGATVNFDMSVNDPIEVNITGVILCPWFTYGVHSDSEWENEMSKLPGPFSPISTGNM</sequence>
<evidence type="ECO:0000259" key="2">
    <source>
        <dbReference type="PROSITE" id="PS51723"/>
    </source>
</evidence>
<dbReference type="InterPro" id="IPR035423">
    <property type="entry name" value="M60-like_N"/>
</dbReference>
<proteinExistence type="predicted"/>
<dbReference type="OrthoDB" id="530844at2759"/>
<keyword evidence="1" id="KW-0732">Signal</keyword>
<dbReference type="PANTHER" id="PTHR15730:SF5">
    <property type="entry name" value="SI:CH211-210B2.2-RELATED"/>
    <property type="match status" value="1"/>
</dbReference>
<name>A0A1J4KIJ7_9EUKA</name>
<dbReference type="PANTHER" id="PTHR15730">
    <property type="entry name" value="EXPERIMENTAL AUTOIMMUNE PROSTATITIS ANTIGEN 2-RELATED"/>
    <property type="match status" value="1"/>
</dbReference>
<keyword evidence="4" id="KW-1185">Reference proteome</keyword>
<dbReference type="EMBL" id="MLAK01000593">
    <property type="protein sequence ID" value="OHT11175.1"/>
    <property type="molecule type" value="Genomic_DNA"/>
</dbReference>
<reference evidence="3" key="1">
    <citation type="submission" date="2016-10" db="EMBL/GenBank/DDBJ databases">
        <authorList>
            <person name="Benchimol M."/>
            <person name="Almeida L.G."/>
            <person name="Vasconcelos A.T."/>
            <person name="Perreira-Neves A."/>
            <person name="Rosa I.A."/>
            <person name="Tasca T."/>
            <person name="Bogo M.R."/>
            <person name="de Souza W."/>
        </authorList>
    </citation>
    <scope>NUCLEOTIDE SEQUENCE [LARGE SCALE GENOMIC DNA]</scope>
    <source>
        <strain evidence="3">K</strain>
    </source>
</reference>
<feature type="signal peptide" evidence="1">
    <location>
        <begin position="1"/>
        <end position="16"/>
    </location>
</feature>
<dbReference type="GeneID" id="94824604"/>
<dbReference type="AlphaFoldDB" id="A0A1J4KIJ7"/>
<protein>
    <submittedName>
        <fullName evidence="3">Immuno-dominant variable surface antigen-like protein</fullName>
    </submittedName>
</protein>
<organism evidence="3 4">
    <name type="scientific">Tritrichomonas foetus</name>
    <dbReference type="NCBI Taxonomy" id="1144522"/>
    <lineage>
        <taxon>Eukaryota</taxon>
        <taxon>Metamonada</taxon>
        <taxon>Parabasalia</taxon>
        <taxon>Tritrichomonadida</taxon>
        <taxon>Tritrichomonadidae</taxon>
        <taxon>Tritrichomonas</taxon>
    </lineage>
</organism>
<evidence type="ECO:0000313" key="3">
    <source>
        <dbReference type="EMBL" id="OHT11175.1"/>
    </source>
</evidence>
<gene>
    <name evidence="3" type="ORF">TRFO_01081</name>
</gene>
<dbReference type="VEuPathDB" id="TrichDB:TRFO_01081"/>
<evidence type="ECO:0000256" key="1">
    <source>
        <dbReference type="SAM" id="SignalP"/>
    </source>
</evidence>
<feature type="chain" id="PRO_5009630204" evidence="1">
    <location>
        <begin position="17"/>
        <end position="270"/>
    </location>
</feature>
<dbReference type="InterPro" id="IPR031161">
    <property type="entry name" value="Peptidase_M60_dom"/>
</dbReference>